<dbReference type="Proteomes" id="UP000762676">
    <property type="component" value="Unassembled WGS sequence"/>
</dbReference>
<protein>
    <submittedName>
        <fullName evidence="2">Uncharacterized protein</fullName>
    </submittedName>
</protein>
<dbReference type="EMBL" id="BMAT01006834">
    <property type="protein sequence ID" value="GFS20733.1"/>
    <property type="molecule type" value="Genomic_DNA"/>
</dbReference>
<keyword evidence="3" id="KW-1185">Reference proteome</keyword>
<feature type="region of interest" description="Disordered" evidence="1">
    <location>
        <begin position="1"/>
        <end position="21"/>
    </location>
</feature>
<organism evidence="2 3">
    <name type="scientific">Elysia marginata</name>
    <dbReference type="NCBI Taxonomy" id="1093978"/>
    <lineage>
        <taxon>Eukaryota</taxon>
        <taxon>Metazoa</taxon>
        <taxon>Spiralia</taxon>
        <taxon>Lophotrochozoa</taxon>
        <taxon>Mollusca</taxon>
        <taxon>Gastropoda</taxon>
        <taxon>Heterobranchia</taxon>
        <taxon>Euthyneura</taxon>
        <taxon>Panpulmonata</taxon>
        <taxon>Sacoglossa</taxon>
        <taxon>Placobranchoidea</taxon>
        <taxon>Plakobranchidae</taxon>
        <taxon>Elysia</taxon>
    </lineage>
</organism>
<sequence>MSDTEGKPPVQPTEPTEFTRQESEVLKNFNNLGARPKTNIKAELEAWLVSYATDLQLKKDMNHTAGFAASLASSVANTLPAATMAASPTSATATSDAAAQPVPIIHLGRKPVADEVY</sequence>
<evidence type="ECO:0000313" key="2">
    <source>
        <dbReference type="EMBL" id="GFS20733.1"/>
    </source>
</evidence>
<name>A0AAV4JD34_9GAST</name>
<comment type="caution">
    <text evidence="2">The sequence shown here is derived from an EMBL/GenBank/DDBJ whole genome shotgun (WGS) entry which is preliminary data.</text>
</comment>
<evidence type="ECO:0000313" key="3">
    <source>
        <dbReference type="Proteomes" id="UP000762676"/>
    </source>
</evidence>
<proteinExistence type="predicted"/>
<gene>
    <name evidence="2" type="ORF">ElyMa_003320900</name>
</gene>
<reference evidence="2 3" key="1">
    <citation type="journal article" date="2021" name="Elife">
        <title>Chloroplast acquisition without the gene transfer in kleptoplastic sea slugs, Plakobranchus ocellatus.</title>
        <authorList>
            <person name="Maeda T."/>
            <person name="Takahashi S."/>
            <person name="Yoshida T."/>
            <person name="Shimamura S."/>
            <person name="Takaki Y."/>
            <person name="Nagai Y."/>
            <person name="Toyoda A."/>
            <person name="Suzuki Y."/>
            <person name="Arimoto A."/>
            <person name="Ishii H."/>
            <person name="Satoh N."/>
            <person name="Nishiyama T."/>
            <person name="Hasebe M."/>
            <person name="Maruyama T."/>
            <person name="Minagawa J."/>
            <person name="Obokata J."/>
            <person name="Shigenobu S."/>
        </authorList>
    </citation>
    <scope>NUCLEOTIDE SEQUENCE [LARGE SCALE GENOMIC DNA]</scope>
</reference>
<dbReference type="AlphaFoldDB" id="A0AAV4JD34"/>
<accession>A0AAV4JD34</accession>
<evidence type="ECO:0000256" key="1">
    <source>
        <dbReference type="SAM" id="MobiDB-lite"/>
    </source>
</evidence>